<evidence type="ECO:0000256" key="3">
    <source>
        <dbReference type="ARBA" id="ARBA00022759"/>
    </source>
</evidence>
<evidence type="ECO:0000256" key="5">
    <source>
        <dbReference type="ARBA" id="ARBA00022884"/>
    </source>
</evidence>
<evidence type="ECO:0000313" key="7">
    <source>
        <dbReference type="EMBL" id="CAB4652956.1"/>
    </source>
</evidence>
<sequence>MLAKIARLTESGDFARATKSGLRYSTTNFIGYLYPTGEKTPARAGLIISKSVGGSVTRHRIARQIRHVLRETYSQLPEGSLFVVRALHNPQTPRNNQEAQTMDLAGEVKKIVTQVVKKLLDKAEQK</sequence>
<name>A0A6J6K2H7_9ZZZZ</name>
<dbReference type="GO" id="GO:0004526">
    <property type="term" value="F:ribonuclease P activity"/>
    <property type="evidence" value="ECO:0007669"/>
    <property type="project" value="InterPro"/>
</dbReference>
<keyword evidence="1" id="KW-0819">tRNA processing</keyword>
<accession>A0A6J6K2H7</accession>
<dbReference type="PANTHER" id="PTHR33992:SF1">
    <property type="entry name" value="RIBONUCLEASE P PROTEIN COMPONENT"/>
    <property type="match status" value="1"/>
</dbReference>
<protein>
    <submittedName>
        <fullName evidence="6">Unannotated protein</fullName>
    </submittedName>
</protein>
<proteinExistence type="inferred from homology"/>
<dbReference type="InterPro" id="IPR014721">
    <property type="entry name" value="Ribsml_uS5_D2-typ_fold_subgr"/>
</dbReference>
<organism evidence="6">
    <name type="scientific">freshwater metagenome</name>
    <dbReference type="NCBI Taxonomy" id="449393"/>
    <lineage>
        <taxon>unclassified sequences</taxon>
        <taxon>metagenomes</taxon>
        <taxon>ecological metagenomes</taxon>
    </lineage>
</organism>
<dbReference type="Gene3D" id="3.30.230.10">
    <property type="match status" value="1"/>
</dbReference>
<dbReference type="EMBL" id="CAEZWF010000015">
    <property type="protein sequence ID" value="CAB4652956.1"/>
    <property type="molecule type" value="Genomic_DNA"/>
</dbReference>
<dbReference type="HAMAP" id="MF_00227">
    <property type="entry name" value="RNase_P"/>
    <property type="match status" value="1"/>
</dbReference>
<keyword evidence="4" id="KW-0378">Hydrolase</keyword>
<dbReference type="GO" id="GO:0042781">
    <property type="term" value="F:3'-tRNA processing endoribonuclease activity"/>
    <property type="evidence" value="ECO:0007669"/>
    <property type="project" value="TreeGrafter"/>
</dbReference>
<dbReference type="GO" id="GO:0000049">
    <property type="term" value="F:tRNA binding"/>
    <property type="evidence" value="ECO:0007669"/>
    <property type="project" value="InterPro"/>
</dbReference>
<keyword evidence="2" id="KW-0540">Nuclease</keyword>
<keyword evidence="5" id="KW-0694">RNA-binding</keyword>
<dbReference type="InterPro" id="IPR020568">
    <property type="entry name" value="Ribosomal_Su5_D2-typ_SF"/>
</dbReference>
<evidence type="ECO:0000256" key="4">
    <source>
        <dbReference type="ARBA" id="ARBA00022801"/>
    </source>
</evidence>
<dbReference type="SUPFAM" id="SSF54211">
    <property type="entry name" value="Ribosomal protein S5 domain 2-like"/>
    <property type="match status" value="1"/>
</dbReference>
<evidence type="ECO:0000256" key="1">
    <source>
        <dbReference type="ARBA" id="ARBA00022694"/>
    </source>
</evidence>
<reference evidence="6" key="1">
    <citation type="submission" date="2020-05" db="EMBL/GenBank/DDBJ databases">
        <authorList>
            <person name="Chiriac C."/>
            <person name="Salcher M."/>
            <person name="Ghai R."/>
            <person name="Kavagutti S V."/>
        </authorList>
    </citation>
    <scope>NUCLEOTIDE SEQUENCE</scope>
</reference>
<keyword evidence="3" id="KW-0255">Endonuclease</keyword>
<dbReference type="EMBL" id="CAEZVW010000029">
    <property type="protein sequence ID" value="CAB4642583.1"/>
    <property type="molecule type" value="Genomic_DNA"/>
</dbReference>
<dbReference type="AlphaFoldDB" id="A0A6J6K2H7"/>
<dbReference type="PANTHER" id="PTHR33992">
    <property type="entry name" value="RIBONUCLEASE P PROTEIN COMPONENT"/>
    <property type="match status" value="1"/>
</dbReference>
<dbReference type="Pfam" id="PF00825">
    <property type="entry name" value="Ribonuclease_P"/>
    <property type="match status" value="1"/>
</dbReference>
<evidence type="ECO:0000313" key="6">
    <source>
        <dbReference type="EMBL" id="CAB4642583.1"/>
    </source>
</evidence>
<dbReference type="GO" id="GO:0030677">
    <property type="term" value="C:ribonuclease P complex"/>
    <property type="evidence" value="ECO:0007669"/>
    <property type="project" value="TreeGrafter"/>
</dbReference>
<dbReference type="InterPro" id="IPR000100">
    <property type="entry name" value="RNase_P"/>
</dbReference>
<evidence type="ECO:0000256" key="2">
    <source>
        <dbReference type="ARBA" id="ARBA00022722"/>
    </source>
</evidence>
<dbReference type="NCBIfam" id="TIGR00188">
    <property type="entry name" value="rnpA"/>
    <property type="match status" value="1"/>
</dbReference>
<gene>
    <name evidence="6" type="ORF">UFOPK2157_00780</name>
    <name evidence="7" type="ORF">UFOPK2228_00704</name>
</gene>